<dbReference type="RefSeq" id="WP_068688375.1">
    <property type="nucleotide sequence ID" value="NZ_CP063196.1"/>
</dbReference>
<dbReference type="Proteomes" id="UP000265719">
    <property type="component" value="Chromosome"/>
</dbReference>
<reference evidence="2" key="1">
    <citation type="submission" date="2020-10" db="EMBL/GenBank/DDBJ databases">
        <title>De novo genome project of the cellulose decomposer Thermobifida halotolerans type strain.</title>
        <authorList>
            <person name="Nagy I."/>
            <person name="Horvath B."/>
            <person name="Kukolya J."/>
            <person name="Nagy I."/>
            <person name="Orsini M."/>
        </authorList>
    </citation>
    <scope>NUCLEOTIDE SEQUENCE</scope>
    <source>
        <strain evidence="2">DSM 44931</strain>
    </source>
</reference>
<dbReference type="EMBL" id="CP063196">
    <property type="protein sequence ID" value="UOE18310.1"/>
    <property type="molecule type" value="Genomic_DNA"/>
</dbReference>
<organism evidence="2 3">
    <name type="scientific">Thermobifida halotolerans</name>
    <dbReference type="NCBI Taxonomy" id="483545"/>
    <lineage>
        <taxon>Bacteria</taxon>
        <taxon>Bacillati</taxon>
        <taxon>Actinomycetota</taxon>
        <taxon>Actinomycetes</taxon>
        <taxon>Streptosporangiales</taxon>
        <taxon>Nocardiopsidaceae</taxon>
        <taxon>Thermobifida</taxon>
    </lineage>
</organism>
<dbReference type="Pfam" id="PF13349">
    <property type="entry name" value="DUF4097"/>
    <property type="match status" value="1"/>
</dbReference>
<evidence type="ECO:0000259" key="1">
    <source>
        <dbReference type="Pfam" id="PF13349"/>
    </source>
</evidence>
<feature type="domain" description="DUF4097" evidence="1">
    <location>
        <begin position="48"/>
        <end position="289"/>
    </location>
</feature>
<name>A0A399G7N3_9ACTN</name>
<accession>A0A399G7N3</accession>
<dbReference type="PROSITE" id="PS51257">
    <property type="entry name" value="PROKAR_LIPOPROTEIN"/>
    <property type="match status" value="1"/>
</dbReference>
<dbReference type="InterPro" id="IPR025164">
    <property type="entry name" value="Toastrack_DUF4097"/>
</dbReference>
<proteinExistence type="predicted"/>
<evidence type="ECO:0000313" key="2">
    <source>
        <dbReference type="EMBL" id="UOE18310.1"/>
    </source>
</evidence>
<gene>
    <name evidence="2" type="ORF">NI17_015905</name>
</gene>
<evidence type="ECO:0000313" key="3">
    <source>
        <dbReference type="Proteomes" id="UP000265719"/>
    </source>
</evidence>
<protein>
    <submittedName>
        <fullName evidence="2">DUF4097 family beta strand repeat protein</fullName>
    </submittedName>
</protein>
<sequence length="297" mass="30193">MIRTARTAWAGGAVVAALALTGCGIDVEFSGNLTEETRTDSYARADVLELSNRDGSTTIVGGDVSEIEVERVLRYSGDTPPEERITEQDGTLTITAEGCGDRISMGIAWCDIDYTVTVPRGTAVSVESVDGAVDVDGTEGEATVTSSDGEVTVTGAVERLDVTSRDGKVVLTGVEADAVTVETSDGGVRLDGGTADTVALTARDGRVEVAGTVFDELDVDGKDGAVDVAVGGVFSSIDVVTRDGGATVVTPRDGGPYAVAASAADGSVDVTVPQDDDAESAITVTTTDGSVTVEEEG</sequence>
<dbReference type="AlphaFoldDB" id="A0A399G7N3"/>
<keyword evidence="3" id="KW-1185">Reference proteome</keyword>
<dbReference type="KEGG" id="thao:NI17_015905"/>